<dbReference type="PRINTS" id="PR02087">
    <property type="entry name" value="HAUSAUGMINL1"/>
</dbReference>
<reference evidence="11" key="2">
    <citation type="submission" date="2025-09" db="UniProtKB">
        <authorList>
            <consortium name="Ensembl"/>
        </authorList>
    </citation>
    <scope>IDENTIFICATION</scope>
</reference>
<organism evidence="11 12">
    <name type="scientific">Hippocampus comes</name>
    <name type="common">Tiger tail seahorse</name>
    <dbReference type="NCBI Taxonomy" id="109280"/>
    <lineage>
        <taxon>Eukaryota</taxon>
        <taxon>Metazoa</taxon>
        <taxon>Chordata</taxon>
        <taxon>Craniata</taxon>
        <taxon>Vertebrata</taxon>
        <taxon>Euteleostomi</taxon>
        <taxon>Actinopterygii</taxon>
        <taxon>Neopterygii</taxon>
        <taxon>Teleostei</taxon>
        <taxon>Neoteleostei</taxon>
        <taxon>Acanthomorphata</taxon>
        <taxon>Syngnathiaria</taxon>
        <taxon>Syngnathiformes</taxon>
        <taxon>Syngnathoidei</taxon>
        <taxon>Syngnathidae</taxon>
        <taxon>Hippocampus</taxon>
    </lineage>
</organism>
<proteinExistence type="inferred from homology"/>
<dbReference type="Proteomes" id="UP000264820">
    <property type="component" value="Unplaced"/>
</dbReference>
<dbReference type="GO" id="GO:0007098">
    <property type="term" value="P:centrosome cycle"/>
    <property type="evidence" value="ECO:0007669"/>
    <property type="project" value="TreeGrafter"/>
</dbReference>
<keyword evidence="6" id="KW-0498">Mitosis</keyword>
<keyword evidence="7 10" id="KW-0175">Coiled coil</keyword>
<dbReference type="GO" id="GO:0005819">
    <property type="term" value="C:spindle"/>
    <property type="evidence" value="ECO:0007669"/>
    <property type="project" value="UniProtKB-SubCell"/>
</dbReference>
<dbReference type="GO" id="GO:0070652">
    <property type="term" value="C:HAUS complex"/>
    <property type="evidence" value="ECO:0007669"/>
    <property type="project" value="InterPro"/>
</dbReference>
<evidence type="ECO:0000313" key="11">
    <source>
        <dbReference type="Ensembl" id="ENSHCOP00000009975.1"/>
    </source>
</evidence>
<dbReference type="GO" id="GO:0051301">
    <property type="term" value="P:cell division"/>
    <property type="evidence" value="ECO:0007669"/>
    <property type="project" value="UniProtKB-KW"/>
</dbReference>
<evidence type="ECO:0000256" key="10">
    <source>
        <dbReference type="SAM" id="Coils"/>
    </source>
</evidence>
<evidence type="ECO:0000256" key="4">
    <source>
        <dbReference type="ARBA" id="ARBA00022618"/>
    </source>
</evidence>
<feature type="coiled-coil region" evidence="10">
    <location>
        <begin position="179"/>
        <end position="234"/>
    </location>
</feature>
<dbReference type="OrthoDB" id="5372507at2759"/>
<evidence type="ECO:0000256" key="6">
    <source>
        <dbReference type="ARBA" id="ARBA00022776"/>
    </source>
</evidence>
<dbReference type="GO" id="GO:0005874">
    <property type="term" value="C:microtubule"/>
    <property type="evidence" value="ECO:0007669"/>
    <property type="project" value="UniProtKB-KW"/>
</dbReference>
<evidence type="ECO:0000313" key="12">
    <source>
        <dbReference type="Proteomes" id="UP000264820"/>
    </source>
</evidence>
<evidence type="ECO:0000256" key="2">
    <source>
        <dbReference type="ARBA" id="ARBA00005479"/>
    </source>
</evidence>
<dbReference type="InterPro" id="IPR026243">
    <property type="entry name" value="HAUS1"/>
</dbReference>
<dbReference type="GO" id="GO:0005829">
    <property type="term" value="C:cytosol"/>
    <property type="evidence" value="ECO:0007669"/>
    <property type="project" value="TreeGrafter"/>
</dbReference>
<comment type="subcellular location">
    <subcellularLocation>
        <location evidence="1">Cytoplasm</location>
        <location evidence="1">Cytoskeleton</location>
        <location evidence="1">Spindle</location>
    </subcellularLocation>
</comment>
<keyword evidence="8" id="KW-0206">Cytoskeleton</keyword>
<sequence length="273" mass="30220">MCEKMQKVNRWLAAALGDEAVPQFEVTARTVDILEQLAQSSDSRCRHARLLAEDRRQKAAEYLADGTHLRDVLVQGLGMSFASLPKACVDYVSSLVDNAAVLAVQDTSLCSLMPALNRLTGELLEAEESETQLDRELLNLRKKLSAALVLRGQLQADMSKTRQAQMVESAKAEEHLLNMDFVQAKAKEIQSRREAHEAQLASRNMKESLSHGALVGLSEEVNALKKQIGSLKKNLEPFVDLSASPSLARVKIEEAKRELAALDSQLEMHVDFK</sequence>
<evidence type="ECO:0000256" key="8">
    <source>
        <dbReference type="ARBA" id="ARBA00023212"/>
    </source>
</evidence>
<evidence type="ECO:0000256" key="3">
    <source>
        <dbReference type="ARBA" id="ARBA00022490"/>
    </source>
</evidence>
<dbReference type="Ensembl" id="ENSHCOT00000016258.1">
    <property type="protein sequence ID" value="ENSHCOP00000009975.1"/>
    <property type="gene ID" value="ENSHCOG00000012507.1"/>
</dbReference>
<dbReference type="CTD" id="115106"/>
<protein>
    <submittedName>
        <fullName evidence="11">HAUS augmin-like complex, subunit 1</fullName>
    </submittedName>
</protein>
<feature type="coiled-coil region" evidence="10">
    <location>
        <begin position="116"/>
        <end position="143"/>
    </location>
</feature>
<dbReference type="GO" id="GO:0051225">
    <property type="term" value="P:spindle assembly"/>
    <property type="evidence" value="ECO:0007669"/>
    <property type="project" value="InterPro"/>
</dbReference>
<dbReference type="OMA" id="CEAQMES"/>
<dbReference type="KEGG" id="hcq:109517315"/>
<evidence type="ECO:0000256" key="5">
    <source>
        <dbReference type="ARBA" id="ARBA00022701"/>
    </source>
</evidence>
<dbReference type="PANTHER" id="PTHR31570:SF1">
    <property type="entry name" value="HAUS AUGMIN-LIKE COMPLEX SUBUNIT 1"/>
    <property type="match status" value="1"/>
</dbReference>
<keyword evidence="4" id="KW-0132">Cell division</keyword>
<dbReference type="Pfam" id="PF25762">
    <property type="entry name" value="HAUS1"/>
    <property type="match status" value="1"/>
</dbReference>
<dbReference type="STRING" id="109280.ENSHCOP00000009975"/>
<evidence type="ECO:0000256" key="9">
    <source>
        <dbReference type="ARBA" id="ARBA00023306"/>
    </source>
</evidence>
<dbReference type="GeneTree" id="ENSGT00390000006029"/>
<evidence type="ECO:0000256" key="7">
    <source>
        <dbReference type="ARBA" id="ARBA00023054"/>
    </source>
</evidence>
<dbReference type="RefSeq" id="XP_019727963.1">
    <property type="nucleotide sequence ID" value="XM_019872404.1"/>
</dbReference>
<accession>A0A3Q2XYA9</accession>
<evidence type="ECO:0000256" key="1">
    <source>
        <dbReference type="ARBA" id="ARBA00004186"/>
    </source>
</evidence>
<dbReference type="GeneID" id="109517315"/>
<keyword evidence="9" id="KW-0131">Cell cycle</keyword>
<keyword evidence="5" id="KW-0493">Microtubule</keyword>
<keyword evidence="3" id="KW-0963">Cytoplasm</keyword>
<comment type="similarity">
    <text evidence="2">Belongs to the HAUS1 family.</text>
</comment>
<dbReference type="PANTHER" id="PTHR31570">
    <property type="entry name" value="HAUS AUGMIN-LIKE COMPLEX SUBUNIT 1"/>
    <property type="match status" value="1"/>
</dbReference>
<reference evidence="11" key="1">
    <citation type="submission" date="2025-08" db="UniProtKB">
        <authorList>
            <consortium name="Ensembl"/>
        </authorList>
    </citation>
    <scope>IDENTIFICATION</scope>
</reference>
<name>A0A3Q2XYA9_HIPCM</name>
<keyword evidence="12" id="KW-1185">Reference proteome</keyword>
<dbReference type="AlphaFoldDB" id="A0A3Q2XYA9"/>